<comment type="subcellular location">
    <subcellularLocation>
        <location evidence="1 8">Cytoplasm</location>
    </subcellularLocation>
</comment>
<evidence type="ECO:0000256" key="8">
    <source>
        <dbReference type="HAMAP-Rule" id="MF_00173"/>
    </source>
</evidence>
<dbReference type="InterPro" id="IPR020899">
    <property type="entry name" value="Arg_repress_C"/>
</dbReference>
<evidence type="ECO:0000256" key="2">
    <source>
        <dbReference type="ARBA" id="ARBA00008316"/>
    </source>
</evidence>
<evidence type="ECO:0000256" key="4">
    <source>
        <dbReference type="ARBA" id="ARBA00022491"/>
    </source>
</evidence>
<evidence type="ECO:0000256" key="7">
    <source>
        <dbReference type="ARBA" id="ARBA00023163"/>
    </source>
</evidence>
<evidence type="ECO:0000313" key="13">
    <source>
        <dbReference type="Proteomes" id="UP000005714"/>
    </source>
</evidence>
<dbReference type="InterPro" id="IPR036388">
    <property type="entry name" value="WH-like_DNA-bd_sf"/>
</dbReference>
<dbReference type="SUPFAM" id="SSF55252">
    <property type="entry name" value="C-terminal domain of arginine repressor"/>
    <property type="match status" value="1"/>
</dbReference>
<comment type="similarity">
    <text evidence="2 8">Belongs to the ArgR family.</text>
</comment>
<dbReference type="NCBIfam" id="TIGR01529">
    <property type="entry name" value="argR_whole"/>
    <property type="match status" value="1"/>
</dbReference>
<dbReference type="Pfam" id="PF02863">
    <property type="entry name" value="Arg_repressor_C"/>
    <property type="match status" value="1"/>
</dbReference>
<dbReference type="EMBL" id="ADNU01000032">
    <property type="protein sequence ID" value="EFG47650.1"/>
    <property type="molecule type" value="Genomic_DNA"/>
</dbReference>
<evidence type="ECO:0000256" key="1">
    <source>
        <dbReference type="ARBA" id="ARBA00004496"/>
    </source>
</evidence>
<evidence type="ECO:0000256" key="5">
    <source>
        <dbReference type="ARBA" id="ARBA00023015"/>
    </source>
</evidence>
<keyword evidence="7 8" id="KW-0804">Transcription</keyword>
<dbReference type="InterPro" id="IPR020900">
    <property type="entry name" value="Arg_repress_DNA-bd"/>
</dbReference>
<protein>
    <recommendedName>
        <fullName evidence="8 9">Arginine repressor</fullName>
    </recommendedName>
</protein>
<keyword evidence="6 8" id="KW-0238">DNA-binding</keyword>
<dbReference type="Gene3D" id="1.10.10.10">
    <property type="entry name" value="Winged helix-like DNA-binding domain superfamily/Winged helix DNA-binding domain"/>
    <property type="match status" value="1"/>
</dbReference>
<dbReference type="PANTHER" id="PTHR34471">
    <property type="entry name" value="ARGININE REPRESSOR"/>
    <property type="match status" value="1"/>
</dbReference>
<comment type="pathway">
    <text evidence="8">Amino-acid biosynthesis; L-arginine biosynthesis [regulation].</text>
</comment>
<dbReference type="SUPFAM" id="SSF46785">
    <property type="entry name" value="Winged helix' DNA-binding domain"/>
    <property type="match status" value="1"/>
</dbReference>
<dbReference type="AlphaFoldDB" id="D4YMI9"/>
<evidence type="ECO:0000259" key="11">
    <source>
        <dbReference type="Pfam" id="PF02863"/>
    </source>
</evidence>
<dbReference type="GO" id="GO:1900079">
    <property type="term" value="P:regulation of arginine biosynthetic process"/>
    <property type="evidence" value="ECO:0007669"/>
    <property type="project" value="UniProtKB-UniRule"/>
</dbReference>
<dbReference type="GO" id="GO:0003700">
    <property type="term" value="F:DNA-binding transcription factor activity"/>
    <property type="evidence" value="ECO:0007669"/>
    <property type="project" value="UniProtKB-UniRule"/>
</dbReference>
<sequence length="186" mass="19494">MSKNGASDTNETSSVANAIPGTKAARHALLIDIIRRNHVRSQTELIELLAGTGIAVTQATLSRDLVELGAIKVRTAEGSAYAVPGEGGDRSLEQGVKGHVLHAKLQRHLEELLVSATWSANLAVLRTPPGAAQFLASTIDHSVIPEIIGTIAGDDTVLIISADPQGGKDIANQFICLAGAEDKEYT</sequence>
<accession>D4YMI9</accession>
<keyword evidence="8" id="KW-0055">Arginine biosynthesis</keyword>
<dbReference type="GO" id="GO:0003677">
    <property type="term" value="F:DNA binding"/>
    <property type="evidence" value="ECO:0007669"/>
    <property type="project" value="UniProtKB-KW"/>
</dbReference>
<dbReference type="UniPathway" id="UPA00068"/>
<keyword evidence="8" id="KW-0028">Amino-acid biosynthesis</keyword>
<dbReference type="STRING" id="585530.HMPREF0183_1149"/>
<dbReference type="GO" id="GO:0034618">
    <property type="term" value="F:arginine binding"/>
    <property type="evidence" value="ECO:0007669"/>
    <property type="project" value="InterPro"/>
</dbReference>
<dbReference type="HAMAP" id="MF_00173">
    <property type="entry name" value="Arg_repressor"/>
    <property type="match status" value="1"/>
</dbReference>
<feature type="domain" description="Arginine repressor DNA-binding" evidence="10">
    <location>
        <begin position="22"/>
        <end position="87"/>
    </location>
</feature>
<keyword evidence="13" id="KW-1185">Reference proteome</keyword>
<dbReference type="GO" id="GO:0006526">
    <property type="term" value="P:L-arginine biosynthetic process"/>
    <property type="evidence" value="ECO:0007669"/>
    <property type="project" value="UniProtKB-UniPathway"/>
</dbReference>
<reference evidence="12 13" key="1">
    <citation type="submission" date="2010-04" db="EMBL/GenBank/DDBJ databases">
        <authorList>
            <person name="Qin X."/>
            <person name="Bachman B."/>
            <person name="Battles P."/>
            <person name="Bell A."/>
            <person name="Bess C."/>
            <person name="Bickham C."/>
            <person name="Chaboub L."/>
            <person name="Chen D."/>
            <person name="Coyle M."/>
            <person name="Deiros D.R."/>
            <person name="Dinh H."/>
            <person name="Forbes L."/>
            <person name="Fowler G."/>
            <person name="Francisco L."/>
            <person name="Fu Q."/>
            <person name="Gubbala S."/>
            <person name="Hale W."/>
            <person name="Han Y."/>
            <person name="Hemphill L."/>
            <person name="Highlander S.K."/>
            <person name="Hirani K."/>
            <person name="Hogues M."/>
            <person name="Jackson L."/>
            <person name="Jakkamsetti A."/>
            <person name="Javaid M."/>
            <person name="Jiang H."/>
            <person name="Korchina V."/>
            <person name="Kovar C."/>
            <person name="Lara F."/>
            <person name="Lee S."/>
            <person name="Mata R."/>
            <person name="Mathew T."/>
            <person name="Moen C."/>
            <person name="Morales K."/>
            <person name="Munidasa M."/>
            <person name="Nazareth L."/>
            <person name="Ngo R."/>
            <person name="Nguyen L."/>
            <person name="Okwuonu G."/>
            <person name="Ongeri F."/>
            <person name="Patil S."/>
            <person name="Petrosino J."/>
            <person name="Pham C."/>
            <person name="Pham P."/>
            <person name="Pu L.-L."/>
            <person name="Puazo M."/>
            <person name="Raj R."/>
            <person name="Reid J."/>
            <person name="Rouhana J."/>
            <person name="Saada N."/>
            <person name="Shang Y."/>
            <person name="Simmons D."/>
            <person name="Thornton R."/>
            <person name="Warren J."/>
            <person name="Weissenberger G."/>
            <person name="Zhang J."/>
            <person name="Zhang L."/>
            <person name="Zhou C."/>
            <person name="Zhu D."/>
            <person name="Muzny D."/>
            <person name="Worley K."/>
            <person name="Gibbs R."/>
        </authorList>
    </citation>
    <scope>NUCLEOTIDE SEQUENCE [LARGE SCALE GENOMIC DNA]</scope>
    <source>
        <strain evidence="12 13">ATCC 49030</strain>
    </source>
</reference>
<name>D4YMI9_9MICO</name>
<organism evidence="12 13">
    <name type="scientific">Brevibacterium mcbrellneri ATCC 49030</name>
    <dbReference type="NCBI Taxonomy" id="585530"/>
    <lineage>
        <taxon>Bacteria</taxon>
        <taxon>Bacillati</taxon>
        <taxon>Actinomycetota</taxon>
        <taxon>Actinomycetes</taxon>
        <taxon>Micrococcales</taxon>
        <taxon>Brevibacteriaceae</taxon>
        <taxon>Brevibacterium</taxon>
    </lineage>
</organism>
<dbReference type="NCBIfam" id="NF002880">
    <property type="entry name" value="PRK03341.1"/>
    <property type="match status" value="1"/>
</dbReference>
<dbReference type="PANTHER" id="PTHR34471:SF1">
    <property type="entry name" value="ARGININE REPRESSOR"/>
    <property type="match status" value="1"/>
</dbReference>
<dbReference type="Gene3D" id="3.30.1360.40">
    <property type="match status" value="1"/>
</dbReference>
<gene>
    <name evidence="8 12" type="primary">argR</name>
    <name evidence="12" type="ORF">HMPREF0183_1149</name>
</gene>
<evidence type="ECO:0000256" key="6">
    <source>
        <dbReference type="ARBA" id="ARBA00023125"/>
    </source>
</evidence>
<comment type="caution">
    <text evidence="12">The sequence shown here is derived from an EMBL/GenBank/DDBJ whole genome shotgun (WGS) entry which is preliminary data.</text>
</comment>
<keyword evidence="5 8" id="KW-0805">Transcription regulation</keyword>
<dbReference type="Proteomes" id="UP000005714">
    <property type="component" value="Unassembled WGS sequence"/>
</dbReference>
<dbReference type="InterPro" id="IPR036390">
    <property type="entry name" value="WH_DNA-bd_sf"/>
</dbReference>
<dbReference type="PRINTS" id="PR01467">
    <property type="entry name" value="ARGREPRESSOR"/>
</dbReference>
<comment type="function">
    <text evidence="8">Regulates arginine biosynthesis genes.</text>
</comment>
<dbReference type="eggNOG" id="COG1438">
    <property type="taxonomic scope" value="Bacteria"/>
</dbReference>
<keyword evidence="4 8" id="KW-0678">Repressor</keyword>
<evidence type="ECO:0000256" key="3">
    <source>
        <dbReference type="ARBA" id="ARBA00022490"/>
    </source>
</evidence>
<dbReference type="RefSeq" id="WP_005883717.1">
    <property type="nucleotide sequence ID" value="NZ_ADNU01000032.1"/>
</dbReference>
<dbReference type="InterPro" id="IPR036251">
    <property type="entry name" value="Arg_repress_C_sf"/>
</dbReference>
<evidence type="ECO:0000313" key="12">
    <source>
        <dbReference type="EMBL" id="EFG47650.1"/>
    </source>
</evidence>
<dbReference type="GO" id="GO:0005737">
    <property type="term" value="C:cytoplasm"/>
    <property type="evidence" value="ECO:0007669"/>
    <property type="project" value="UniProtKB-SubCell"/>
</dbReference>
<dbReference type="GO" id="GO:0051259">
    <property type="term" value="P:protein complex oligomerization"/>
    <property type="evidence" value="ECO:0007669"/>
    <property type="project" value="InterPro"/>
</dbReference>
<evidence type="ECO:0000256" key="9">
    <source>
        <dbReference type="NCBIfam" id="TIGR01529"/>
    </source>
</evidence>
<feature type="domain" description="Arginine repressor C-terminal" evidence="11">
    <location>
        <begin position="109"/>
        <end position="174"/>
    </location>
</feature>
<dbReference type="InterPro" id="IPR001669">
    <property type="entry name" value="Arg_repress"/>
</dbReference>
<proteinExistence type="inferred from homology"/>
<evidence type="ECO:0000259" key="10">
    <source>
        <dbReference type="Pfam" id="PF01316"/>
    </source>
</evidence>
<dbReference type="Pfam" id="PF01316">
    <property type="entry name" value="Arg_repressor"/>
    <property type="match status" value="1"/>
</dbReference>
<keyword evidence="3 8" id="KW-0963">Cytoplasm</keyword>